<comment type="function">
    <text evidence="5">A flexible structure which links the flagellar filament to the drive apparatus in the basal body.</text>
</comment>
<dbReference type="InterPro" id="IPR010930">
    <property type="entry name" value="Flg_bb/hook_C_dom"/>
</dbReference>
<dbReference type="PANTHER" id="PTHR30435:SF1">
    <property type="entry name" value="FLAGELLAR HOOK PROTEIN FLGE"/>
    <property type="match status" value="1"/>
</dbReference>
<dbReference type="SUPFAM" id="SSF117143">
    <property type="entry name" value="Flagellar hook protein flgE"/>
    <property type="match status" value="1"/>
</dbReference>
<comment type="similarity">
    <text evidence="2 5">Belongs to the flagella basal body rod proteins family.</text>
</comment>
<name>A0ABQ6BQN6_9NEIS</name>
<proteinExistence type="inferred from homology"/>
<dbReference type="Gene3D" id="2.60.98.20">
    <property type="entry name" value="Flagellar hook protein FlgE"/>
    <property type="match status" value="1"/>
</dbReference>
<dbReference type="InterPro" id="IPR001444">
    <property type="entry name" value="Flag_bb_rod_N"/>
</dbReference>
<dbReference type="NCBIfam" id="TIGR03506">
    <property type="entry name" value="FlgEFG_subfam"/>
    <property type="match status" value="1"/>
</dbReference>
<feature type="domain" description="Flagellar basal body rod protein N-terminal" evidence="6">
    <location>
        <begin position="6"/>
        <end position="33"/>
    </location>
</feature>
<dbReference type="Proteomes" id="UP001156836">
    <property type="component" value="Unassembled WGS sequence"/>
</dbReference>
<gene>
    <name evidence="10" type="primary">flgE</name>
    <name evidence="10" type="ORF">GCM10007860_14820</name>
</gene>
<feature type="domain" description="Flagellar hook protein FlgE/F/G-like D1" evidence="9">
    <location>
        <begin position="82"/>
        <end position="118"/>
    </location>
</feature>
<reference evidence="11" key="1">
    <citation type="journal article" date="2019" name="Int. J. Syst. Evol. Microbiol.">
        <title>The Global Catalogue of Microorganisms (GCM) 10K type strain sequencing project: providing services to taxonomists for standard genome sequencing and annotation.</title>
        <authorList>
            <consortium name="The Broad Institute Genomics Platform"/>
            <consortium name="The Broad Institute Genome Sequencing Center for Infectious Disease"/>
            <person name="Wu L."/>
            <person name="Ma J."/>
        </authorList>
    </citation>
    <scope>NUCLEOTIDE SEQUENCE [LARGE SCALE GENOMIC DNA]</scope>
    <source>
        <strain evidence="11">NBRC 104970</strain>
    </source>
</reference>
<dbReference type="InterPro" id="IPR053967">
    <property type="entry name" value="LlgE_F_G-like_D1"/>
</dbReference>
<accession>A0ABQ6BQN6</accession>
<evidence type="ECO:0000259" key="8">
    <source>
        <dbReference type="Pfam" id="PF07559"/>
    </source>
</evidence>
<dbReference type="InterPro" id="IPR011491">
    <property type="entry name" value="FlgE_D2"/>
</dbReference>
<evidence type="ECO:0000256" key="5">
    <source>
        <dbReference type="RuleBase" id="RU362116"/>
    </source>
</evidence>
<comment type="subcellular location">
    <subcellularLocation>
        <location evidence="1 5">Bacterial flagellum basal body</location>
    </subcellularLocation>
</comment>
<dbReference type="Pfam" id="PF06429">
    <property type="entry name" value="Flg_bbr_C"/>
    <property type="match status" value="1"/>
</dbReference>
<keyword evidence="10" id="KW-0969">Cilium</keyword>
<dbReference type="InterPro" id="IPR020013">
    <property type="entry name" value="Flagellar_FlgE/F/G"/>
</dbReference>
<evidence type="ECO:0000259" key="7">
    <source>
        <dbReference type="Pfam" id="PF06429"/>
    </source>
</evidence>
<dbReference type="EMBL" id="BSOZ01000016">
    <property type="protein sequence ID" value="GLS04335.1"/>
    <property type="molecule type" value="Genomic_DNA"/>
</dbReference>
<dbReference type="PANTHER" id="PTHR30435">
    <property type="entry name" value="FLAGELLAR PROTEIN"/>
    <property type="match status" value="1"/>
</dbReference>
<dbReference type="InterPro" id="IPR037925">
    <property type="entry name" value="FlgE/F/G-like"/>
</dbReference>
<comment type="caution">
    <text evidence="10">The sequence shown here is derived from an EMBL/GenBank/DDBJ whole genome shotgun (WGS) entry which is preliminary data.</text>
</comment>
<dbReference type="NCBIfam" id="NF004238">
    <property type="entry name" value="PRK05682.1-1"/>
    <property type="match status" value="1"/>
</dbReference>
<feature type="domain" description="Flagellar hook protein FlgE D2" evidence="8">
    <location>
        <begin position="180"/>
        <end position="315"/>
    </location>
</feature>
<evidence type="ECO:0000259" key="9">
    <source>
        <dbReference type="Pfam" id="PF22692"/>
    </source>
</evidence>
<evidence type="ECO:0000256" key="1">
    <source>
        <dbReference type="ARBA" id="ARBA00004117"/>
    </source>
</evidence>
<keyword evidence="10" id="KW-0966">Cell projection</keyword>
<evidence type="ECO:0000256" key="2">
    <source>
        <dbReference type="ARBA" id="ARBA00009677"/>
    </source>
</evidence>
<evidence type="ECO:0000313" key="10">
    <source>
        <dbReference type="EMBL" id="GLS04335.1"/>
    </source>
</evidence>
<dbReference type="InterPro" id="IPR019776">
    <property type="entry name" value="Flagellar_basal_body_rod_CS"/>
</dbReference>
<dbReference type="Pfam" id="PF00460">
    <property type="entry name" value="Flg_bb_rod"/>
    <property type="match status" value="1"/>
</dbReference>
<keyword evidence="4 5" id="KW-0975">Bacterial flagellum</keyword>
<dbReference type="PROSITE" id="PS00588">
    <property type="entry name" value="FLAGELLA_BB_ROD"/>
    <property type="match status" value="1"/>
</dbReference>
<dbReference type="Pfam" id="PF07559">
    <property type="entry name" value="FlgE_D2"/>
    <property type="match status" value="1"/>
</dbReference>
<dbReference type="InterPro" id="IPR037058">
    <property type="entry name" value="Falgellar_hook_FlgE_sf"/>
</dbReference>
<evidence type="ECO:0000256" key="4">
    <source>
        <dbReference type="ARBA" id="ARBA00023143"/>
    </source>
</evidence>
<evidence type="ECO:0000256" key="3">
    <source>
        <dbReference type="ARBA" id="ARBA00019015"/>
    </source>
</evidence>
<evidence type="ECO:0000313" key="11">
    <source>
        <dbReference type="Proteomes" id="UP001156836"/>
    </source>
</evidence>
<organism evidence="10 11">
    <name type="scientific">Chitiniphilus shinanonensis</name>
    <dbReference type="NCBI Taxonomy" id="553088"/>
    <lineage>
        <taxon>Bacteria</taxon>
        <taxon>Pseudomonadati</taxon>
        <taxon>Pseudomonadota</taxon>
        <taxon>Betaproteobacteria</taxon>
        <taxon>Neisseriales</taxon>
        <taxon>Chitinibacteraceae</taxon>
        <taxon>Chitiniphilus</taxon>
    </lineage>
</organism>
<keyword evidence="11" id="KW-1185">Reference proteome</keyword>
<dbReference type="Pfam" id="PF22692">
    <property type="entry name" value="LlgE_F_G_D1"/>
    <property type="match status" value="1"/>
</dbReference>
<feature type="domain" description="Flagellar basal-body/hook protein C-terminal" evidence="7">
    <location>
        <begin position="388"/>
        <end position="433"/>
    </location>
</feature>
<dbReference type="RefSeq" id="WP_018747621.1">
    <property type="nucleotide sequence ID" value="NZ_BAABUF010000011.1"/>
</dbReference>
<protein>
    <recommendedName>
        <fullName evidence="3 5">Flagellar hook protein FlgE</fullName>
    </recommendedName>
</protein>
<keyword evidence="10" id="KW-0282">Flagellum</keyword>
<evidence type="ECO:0000259" key="6">
    <source>
        <dbReference type="Pfam" id="PF00460"/>
    </source>
</evidence>
<sequence>MGFQQGLSGLNASSKNLDVIGNNIANANTVGFKGSRAEFADVFASTFASSSNIAGIGVRVKGIAQQFGQGNTTTTSNPLDIAITGNGFFRMEGSGGSISYSRNGQFQLDNQGFIVNDGQFLTGWMADPVSGAMIKGGQPVPLQVTVSNVGARATGASGLPNSGVQLAANLDAGKPIIDRTAPPTGVGPLNITDPTTYTHSTSATVYDAQGVSHTVQYFFTKIDVNKWEVQTSFDGAAPVPASPNGSPAGTQGYLYFDGNGRLDGTPADSVGAYTFSTTLVAPSGATSPFTFNVNFANSTQFGSDFGVNTLHQDGYADGVLTGMSIAKDGTIVAQFSNNQTKAVGQIVLANFANVQGLAPLGDNRWAETYESGQARVGDPGTTDLGRLQSAALEDSNVDLTAELVNLIVAQRSYQANTQTIKAQDTILQTIVNL</sequence>